<sequence length="453" mass="51412">MSITKSSKDTKFSDNYNEIIKNLSLILDTNETNDSKKKSKKLKTLLSETKQIVTQKEEKEREVQAKVEEKKEASNIIPLLTGDNLYKIKDQTFQTTEEQAIQLLARVIYELGKIDKADLINAIEAMNKDLTIKTWDLPQTYTQEQAMGTNTPRSNILDFDQYLFTDLRSQNSVDNPFTHATHNYRLFESEKGVEKLEEDLDTKKMAACFRAGQLDKEISDGQKEIDDKQKEIDGKDAEIKTLVGEILTKKREKLNSYNIAKGFAKTSTEDNRREVMELVNINQLLLEIRYLENDGDATSISTVDAGNTALTEIETILAEAGYSGGQTTYLVLQFRSLAYIDGGDGKYDIQQAISRIKAGKEENVSRAIKKHGKIVEVEALIKKVIGSDGKIKSEFLEEIKKSDATLVDLKTLLLKEPKEIITLIARFVYNQLDDSSPEEKNKKKTQMKRRIAK</sequence>
<comment type="caution">
    <text evidence="2">The sequence shown here is derived from an EMBL/GenBank/DDBJ whole genome shotgun (WGS) entry which is preliminary data.</text>
</comment>
<organism evidence="2 3">
    <name type="scientific">Racocetra fulgida</name>
    <dbReference type="NCBI Taxonomy" id="60492"/>
    <lineage>
        <taxon>Eukaryota</taxon>
        <taxon>Fungi</taxon>
        <taxon>Fungi incertae sedis</taxon>
        <taxon>Mucoromycota</taxon>
        <taxon>Glomeromycotina</taxon>
        <taxon>Glomeromycetes</taxon>
        <taxon>Diversisporales</taxon>
        <taxon>Gigasporaceae</taxon>
        <taxon>Racocetra</taxon>
    </lineage>
</organism>
<evidence type="ECO:0000313" key="3">
    <source>
        <dbReference type="Proteomes" id="UP000789396"/>
    </source>
</evidence>
<keyword evidence="1" id="KW-0175">Coiled coil</keyword>
<feature type="coiled-coil region" evidence="1">
    <location>
        <begin position="42"/>
        <end position="76"/>
    </location>
</feature>
<reference evidence="2" key="1">
    <citation type="submission" date="2021-06" db="EMBL/GenBank/DDBJ databases">
        <authorList>
            <person name="Kallberg Y."/>
            <person name="Tangrot J."/>
            <person name="Rosling A."/>
        </authorList>
    </citation>
    <scope>NUCLEOTIDE SEQUENCE</scope>
    <source>
        <strain evidence="2">IN212</strain>
    </source>
</reference>
<protein>
    <submittedName>
        <fullName evidence="2">9426_t:CDS:1</fullName>
    </submittedName>
</protein>
<feature type="non-terminal residue" evidence="2">
    <location>
        <position position="453"/>
    </location>
</feature>
<evidence type="ECO:0000313" key="2">
    <source>
        <dbReference type="EMBL" id="CAG8447464.1"/>
    </source>
</evidence>
<dbReference type="AlphaFoldDB" id="A0A9N8V8D0"/>
<dbReference type="OrthoDB" id="10367390at2759"/>
<evidence type="ECO:0000256" key="1">
    <source>
        <dbReference type="SAM" id="Coils"/>
    </source>
</evidence>
<dbReference type="EMBL" id="CAJVPZ010000001">
    <property type="protein sequence ID" value="CAG8447464.1"/>
    <property type="molecule type" value="Genomic_DNA"/>
</dbReference>
<proteinExistence type="predicted"/>
<name>A0A9N8V8D0_9GLOM</name>
<dbReference type="Proteomes" id="UP000789396">
    <property type="component" value="Unassembled WGS sequence"/>
</dbReference>
<accession>A0A9N8V8D0</accession>
<gene>
    <name evidence="2" type="ORF">RFULGI_LOCUS22</name>
</gene>
<keyword evidence="3" id="KW-1185">Reference proteome</keyword>